<feature type="compositionally biased region" description="Basic and acidic residues" evidence="2">
    <location>
        <begin position="130"/>
        <end position="143"/>
    </location>
</feature>
<feature type="region of interest" description="Disordered" evidence="2">
    <location>
        <begin position="130"/>
        <end position="151"/>
    </location>
</feature>
<dbReference type="GeneID" id="8249599"/>
<feature type="compositionally biased region" description="Basic and acidic residues" evidence="2">
    <location>
        <begin position="15"/>
        <end position="24"/>
    </location>
</feature>
<feature type="region of interest" description="Disordered" evidence="2">
    <location>
        <begin position="1"/>
        <end position="91"/>
    </location>
</feature>
<sequence length="251" mass="27877">MSAPHHAGRSPPRCDPFDLIRDASARGIAPRGDGRERGNAAEPCQREEAAEVEEVEEVGAVGVEPPRPASPTPAAPRALHRTARRERNSSVARAELLEMEREARALRKEEDAWYVRDGICAKVPPRVVREDASRRVNREEPARCRVPRYPPPLPRSLEVVPTIFVLEAKARREEEEVSAQKRRALAAAWAKVKSVAASSRARAAALATERARDEAERARAEAEEAVLAARAARDSLEKIQTRVRGSDERFR</sequence>
<evidence type="ECO:0000313" key="3">
    <source>
        <dbReference type="EMBL" id="ACO68078.1"/>
    </source>
</evidence>
<gene>
    <name evidence="3" type="ORF">MICPUN_64710</name>
</gene>
<dbReference type="AlphaFoldDB" id="C1EIV1"/>
<evidence type="ECO:0000313" key="4">
    <source>
        <dbReference type="Proteomes" id="UP000002009"/>
    </source>
</evidence>
<accession>C1EIV1</accession>
<evidence type="ECO:0000256" key="1">
    <source>
        <dbReference type="SAM" id="Coils"/>
    </source>
</evidence>
<name>C1EIV1_MICCC</name>
<proteinExistence type="predicted"/>
<dbReference type="Proteomes" id="UP000002009">
    <property type="component" value="Chromosome 16"/>
</dbReference>
<dbReference type="RefSeq" id="XP_002506820.1">
    <property type="nucleotide sequence ID" value="XM_002506774.1"/>
</dbReference>
<protein>
    <submittedName>
        <fullName evidence="3">Uncharacterized protein</fullName>
    </submittedName>
</protein>
<feature type="compositionally biased region" description="Basic and acidic residues" evidence="2">
    <location>
        <begin position="32"/>
        <end position="49"/>
    </location>
</feature>
<keyword evidence="4" id="KW-1185">Reference proteome</keyword>
<dbReference type="InParanoid" id="C1EIV1"/>
<dbReference type="EMBL" id="CP001334">
    <property type="protein sequence ID" value="ACO68078.1"/>
    <property type="molecule type" value="Genomic_DNA"/>
</dbReference>
<feature type="coiled-coil region" evidence="1">
    <location>
        <begin position="163"/>
        <end position="239"/>
    </location>
</feature>
<feature type="compositionally biased region" description="Pro residues" evidence="2">
    <location>
        <begin position="65"/>
        <end position="74"/>
    </location>
</feature>
<organism evidence="3 4">
    <name type="scientific">Micromonas commoda (strain RCC299 / NOUM17 / CCMP2709)</name>
    <name type="common">Picoplanktonic green alga</name>
    <dbReference type="NCBI Taxonomy" id="296587"/>
    <lineage>
        <taxon>Eukaryota</taxon>
        <taxon>Viridiplantae</taxon>
        <taxon>Chlorophyta</taxon>
        <taxon>Mamiellophyceae</taxon>
        <taxon>Mamiellales</taxon>
        <taxon>Mamiellaceae</taxon>
        <taxon>Micromonas</taxon>
    </lineage>
</organism>
<keyword evidence="1" id="KW-0175">Coiled coil</keyword>
<dbReference type="KEGG" id="mis:MICPUN_64710"/>
<reference evidence="3 4" key="1">
    <citation type="journal article" date="2009" name="Science">
        <title>Green evolution and dynamic adaptations revealed by genomes of the marine picoeukaryotes Micromonas.</title>
        <authorList>
            <person name="Worden A.Z."/>
            <person name="Lee J.H."/>
            <person name="Mock T."/>
            <person name="Rouze P."/>
            <person name="Simmons M.P."/>
            <person name="Aerts A.L."/>
            <person name="Allen A.E."/>
            <person name="Cuvelier M.L."/>
            <person name="Derelle E."/>
            <person name="Everett M.V."/>
            <person name="Foulon E."/>
            <person name="Grimwood J."/>
            <person name="Gundlach H."/>
            <person name="Henrissat B."/>
            <person name="Napoli C."/>
            <person name="McDonald S.M."/>
            <person name="Parker M.S."/>
            <person name="Rombauts S."/>
            <person name="Salamov A."/>
            <person name="Von Dassow P."/>
            <person name="Badger J.H."/>
            <person name="Coutinho P.M."/>
            <person name="Demir E."/>
            <person name="Dubchak I."/>
            <person name="Gentemann C."/>
            <person name="Eikrem W."/>
            <person name="Gready J.E."/>
            <person name="John U."/>
            <person name="Lanier W."/>
            <person name="Lindquist E.A."/>
            <person name="Lucas S."/>
            <person name="Mayer K.F."/>
            <person name="Moreau H."/>
            <person name="Not F."/>
            <person name="Otillar R."/>
            <person name="Panaud O."/>
            <person name="Pangilinan J."/>
            <person name="Paulsen I."/>
            <person name="Piegu B."/>
            <person name="Poliakov A."/>
            <person name="Robbens S."/>
            <person name="Schmutz J."/>
            <person name="Toulza E."/>
            <person name="Wyss T."/>
            <person name="Zelensky A."/>
            <person name="Zhou K."/>
            <person name="Armbrust E.V."/>
            <person name="Bhattacharya D."/>
            <person name="Goodenough U.W."/>
            <person name="Van de Peer Y."/>
            <person name="Grigoriev I.V."/>
        </authorList>
    </citation>
    <scope>NUCLEOTIDE SEQUENCE [LARGE SCALE GENOMIC DNA]</scope>
    <source>
        <strain evidence="4">RCC299 / NOUM17</strain>
    </source>
</reference>
<evidence type="ECO:0000256" key="2">
    <source>
        <dbReference type="SAM" id="MobiDB-lite"/>
    </source>
</evidence>